<gene>
    <name evidence="2" type="ORF">CCMP2556_LOCUS31094</name>
</gene>
<sequence length="119" mass="13571">MPASERLSTPSSLVAERHSPRPPDIHRPSPISHRVFCPLLVDTTMGMKEGPYLAVVHRPMDGSSFHCFITAWCVRVGVAVGAEMRWHFPSLEVHVQQDLVHCVKPRKATRYLREFYHLS</sequence>
<evidence type="ECO:0000313" key="2">
    <source>
        <dbReference type="EMBL" id="CAK9063251.1"/>
    </source>
</evidence>
<comment type="caution">
    <text evidence="2">The sequence shown here is derived from an EMBL/GenBank/DDBJ whole genome shotgun (WGS) entry which is preliminary data.</text>
</comment>
<organism evidence="2 3">
    <name type="scientific">Durusdinium trenchii</name>
    <dbReference type="NCBI Taxonomy" id="1381693"/>
    <lineage>
        <taxon>Eukaryota</taxon>
        <taxon>Sar</taxon>
        <taxon>Alveolata</taxon>
        <taxon>Dinophyceae</taxon>
        <taxon>Suessiales</taxon>
        <taxon>Symbiodiniaceae</taxon>
        <taxon>Durusdinium</taxon>
    </lineage>
</organism>
<dbReference type="EMBL" id="CAXAMN010021773">
    <property type="protein sequence ID" value="CAK9063251.1"/>
    <property type="molecule type" value="Genomic_DNA"/>
</dbReference>
<evidence type="ECO:0000313" key="3">
    <source>
        <dbReference type="Proteomes" id="UP001642484"/>
    </source>
</evidence>
<accession>A0ABP0NHJ6</accession>
<feature type="compositionally biased region" description="Basic and acidic residues" evidence="1">
    <location>
        <begin position="15"/>
        <end position="27"/>
    </location>
</feature>
<feature type="compositionally biased region" description="Polar residues" evidence="1">
    <location>
        <begin position="1"/>
        <end position="12"/>
    </location>
</feature>
<evidence type="ECO:0000256" key="1">
    <source>
        <dbReference type="SAM" id="MobiDB-lite"/>
    </source>
</evidence>
<proteinExistence type="predicted"/>
<keyword evidence="3" id="KW-1185">Reference proteome</keyword>
<name>A0ABP0NHJ6_9DINO</name>
<feature type="region of interest" description="Disordered" evidence="1">
    <location>
        <begin position="1"/>
        <end position="29"/>
    </location>
</feature>
<reference evidence="2 3" key="1">
    <citation type="submission" date="2024-02" db="EMBL/GenBank/DDBJ databases">
        <authorList>
            <person name="Chen Y."/>
            <person name="Shah S."/>
            <person name="Dougan E. K."/>
            <person name="Thang M."/>
            <person name="Chan C."/>
        </authorList>
    </citation>
    <scope>NUCLEOTIDE SEQUENCE [LARGE SCALE GENOMIC DNA]</scope>
</reference>
<protein>
    <submittedName>
        <fullName evidence="2">Uncharacterized protein</fullName>
    </submittedName>
</protein>
<dbReference type="Proteomes" id="UP001642484">
    <property type="component" value="Unassembled WGS sequence"/>
</dbReference>